<evidence type="ECO:0000313" key="3">
    <source>
        <dbReference type="Proteomes" id="UP001239782"/>
    </source>
</evidence>
<dbReference type="SUPFAM" id="SSF81606">
    <property type="entry name" value="PP2C-like"/>
    <property type="match status" value="1"/>
</dbReference>
<feature type="domain" description="PPM-type phosphatase" evidence="1">
    <location>
        <begin position="43"/>
        <end position="274"/>
    </location>
</feature>
<sequence>MVHKLRYWCICQTLENTYTKLNNYNNLNGGSSRVESQSNPQWQYQYRSDPGRVRELNEDACLCNPELGLWVVADGMGGHSCGEVASALAIESIERSIASGIGLADAVQQAHLDILAAADNGNGADGMGTTVVALQDFGEGYRIAWVGDSRAYVWDGATGRLSRVTQDHSLVERLLSSGLISAEEAKSHPQRHLITQCLGSKELERVKVDEVTLEWQPEQVMLLCSDGLTEELADNDMLTIFSAQTDLEKSADRLLRMALNKGGQDNISIILVKSPKDRPSGLAGAFYGLKVWFRKILKK</sequence>
<dbReference type="EMBL" id="CP133548">
    <property type="protein sequence ID" value="WMS86846.1"/>
    <property type="molecule type" value="Genomic_DNA"/>
</dbReference>
<evidence type="ECO:0000259" key="1">
    <source>
        <dbReference type="PROSITE" id="PS51746"/>
    </source>
</evidence>
<dbReference type="RefSeq" id="WP_309201982.1">
    <property type="nucleotide sequence ID" value="NZ_CP133548.1"/>
</dbReference>
<protein>
    <submittedName>
        <fullName evidence="2">Protein phosphatase 2C domain-containing protein</fullName>
    </submittedName>
</protein>
<evidence type="ECO:0000313" key="2">
    <source>
        <dbReference type="EMBL" id="WMS86846.1"/>
    </source>
</evidence>
<dbReference type="Proteomes" id="UP001239782">
    <property type="component" value="Chromosome"/>
</dbReference>
<dbReference type="InterPro" id="IPR036457">
    <property type="entry name" value="PPM-type-like_dom_sf"/>
</dbReference>
<dbReference type="InterPro" id="IPR015655">
    <property type="entry name" value="PP2C"/>
</dbReference>
<accession>A0AA51X6H9</accession>
<dbReference type="KEGG" id="plei:Q9312_16650"/>
<dbReference type="AlphaFoldDB" id="A0AA51X6H9"/>
<dbReference type="PROSITE" id="PS51746">
    <property type="entry name" value="PPM_2"/>
    <property type="match status" value="1"/>
</dbReference>
<gene>
    <name evidence="2" type="ORF">Q9312_16650</name>
</gene>
<dbReference type="CDD" id="cd00143">
    <property type="entry name" value="PP2Cc"/>
    <property type="match status" value="1"/>
</dbReference>
<dbReference type="Pfam" id="PF13672">
    <property type="entry name" value="PP2C_2"/>
    <property type="match status" value="1"/>
</dbReference>
<reference evidence="2 3" key="1">
    <citation type="submission" date="2023-08" db="EMBL/GenBank/DDBJ databases">
        <title>Pleionea litopenaei sp. nov., isolated from stomach of juvenile Litopenaeus vannamei.</title>
        <authorList>
            <person name="Rho A.M."/>
            <person name="Hwang C.Y."/>
        </authorList>
    </citation>
    <scope>NUCLEOTIDE SEQUENCE [LARGE SCALE GENOMIC DNA]</scope>
    <source>
        <strain evidence="2 3">HL-JVS1</strain>
    </source>
</reference>
<dbReference type="GO" id="GO:0004722">
    <property type="term" value="F:protein serine/threonine phosphatase activity"/>
    <property type="evidence" value="ECO:0007669"/>
    <property type="project" value="InterPro"/>
</dbReference>
<dbReference type="SMART" id="SM00331">
    <property type="entry name" value="PP2C_SIG"/>
    <property type="match status" value="1"/>
</dbReference>
<organism evidence="2 3">
    <name type="scientific">Pleionea litopenaei</name>
    <dbReference type="NCBI Taxonomy" id="3070815"/>
    <lineage>
        <taxon>Bacteria</taxon>
        <taxon>Pseudomonadati</taxon>
        <taxon>Pseudomonadota</taxon>
        <taxon>Gammaproteobacteria</taxon>
        <taxon>Oceanospirillales</taxon>
        <taxon>Pleioneaceae</taxon>
        <taxon>Pleionea</taxon>
    </lineage>
</organism>
<dbReference type="PANTHER" id="PTHR47992">
    <property type="entry name" value="PROTEIN PHOSPHATASE"/>
    <property type="match status" value="1"/>
</dbReference>
<dbReference type="InterPro" id="IPR001932">
    <property type="entry name" value="PPM-type_phosphatase-like_dom"/>
</dbReference>
<dbReference type="Gene3D" id="3.60.40.10">
    <property type="entry name" value="PPM-type phosphatase domain"/>
    <property type="match status" value="1"/>
</dbReference>
<dbReference type="SMART" id="SM00332">
    <property type="entry name" value="PP2Cc"/>
    <property type="match status" value="1"/>
</dbReference>
<proteinExistence type="predicted"/>
<keyword evidence="3" id="KW-1185">Reference proteome</keyword>
<name>A0AA51X6H9_9GAMM</name>